<evidence type="ECO:0000313" key="10">
    <source>
        <dbReference type="EMBL" id="SVD74941.1"/>
    </source>
</evidence>
<evidence type="ECO:0000256" key="3">
    <source>
        <dbReference type="ARBA" id="ARBA00022448"/>
    </source>
</evidence>
<dbReference type="AlphaFoldDB" id="A0A382XWT2"/>
<gene>
    <name evidence="10" type="ORF">METZ01_LOCUS427795</name>
</gene>
<dbReference type="InterPro" id="IPR003445">
    <property type="entry name" value="Cat_transpt"/>
</dbReference>
<feature type="non-terminal residue" evidence="10">
    <location>
        <position position="260"/>
    </location>
</feature>
<proteinExistence type="inferred from homology"/>
<dbReference type="GO" id="GO:0030001">
    <property type="term" value="P:metal ion transport"/>
    <property type="evidence" value="ECO:0007669"/>
    <property type="project" value="UniProtKB-ARBA"/>
</dbReference>
<evidence type="ECO:0000256" key="6">
    <source>
        <dbReference type="ARBA" id="ARBA00022989"/>
    </source>
</evidence>
<evidence type="ECO:0000256" key="8">
    <source>
        <dbReference type="ARBA" id="ARBA00023136"/>
    </source>
</evidence>
<keyword evidence="7" id="KW-0406">Ion transport</keyword>
<protein>
    <submittedName>
        <fullName evidence="10">Uncharacterized protein</fullName>
    </submittedName>
</protein>
<dbReference type="EMBL" id="UINC01170745">
    <property type="protein sequence ID" value="SVD74941.1"/>
    <property type="molecule type" value="Genomic_DNA"/>
</dbReference>
<feature type="transmembrane region" description="Helical" evidence="9">
    <location>
        <begin position="133"/>
        <end position="151"/>
    </location>
</feature>
<keyword evidence="3" id="KW-0813">Transport</keyword>
<keyword evidence="5 9" id="KW-0812">Transmembrane</keyword>
<evidence type="ECO:0000256" key="7">
    <source>
        <dbReference type="ARBA" id="ARBA00023065"/>
    </source>
</evidence>
<name>A0A382XWT2_9ZZZZ</name>
<comment type="subcellular location">
    <subcellularLocation>
        <location evidence="1">Cell membrane</location>
        <topology evidence="1">Multi-pass membrane protein</topology>
    </subcellularLocation>
</comment>
<evidence type="ECO:0000256" key="9">
    <source>
        <dbReference type="SAM" id="Phobius"/>
    </source>
</evidence>
<dbReference type="PANTHER" id="PTHR32024">
    <property type="entry name" value="TRK SYSTEM POTASSIUM UPTAKE PROTEIN TRKG-RELATED"/>
    <property type="match status" value="1"/>
</dbReference>
<evidence type="ECO:0000256" key="5">
    <source>
        <dbReference type="ARBA" id="ARBA00022692"/>
    </source>
</evidence>
<accession>A0A382XWT2</accession>
<evidence type="ECO:0000256" key="1">
    <source>
        <dbReference type="ARBA" id="ARBA00004651"/>
    </source>
</evidence>
<organism evidence="10">
    <name type="scientific">marine metagenome</name>
    <dbReference type="NCBI Taxonomy" id="408172"/>
    <lineage>
        <taxon>unclassified sequences</taxon>
        <taxon>metagenomes</taxon>
        <taxon>ecological metagenomes</taxon>
    </lineage>
</organism>
<dbReference type="GO" id="GO:0005886">
    <property type="term" value="C:plasma membrane"/>
    <property type="evidence" value="ECO:0007669"/>
    <property type="project" value="UniProtKB-SubCell"/>
</dbReference>
<feature type="transmembrane region" description="Helical" evidence="9">
    <location>
        <begin position="180"/>
        <end position="201"/>
    </location>
</feature>
<feature type="transmembrane region" description="Helical" evidence="9">
    <location>
        <begin position="7"/>
        <end position="31"/>
    </location>
</feature>
<dbReference type="Pfam" id="PF02386">
    <property type="entry name" value="TrkH"/>
    <property type="match status" value="1"/>
</dbReference>
<reference evidence="10" key="1">
    <citation type="submission" date="2018-05" db="EMBL/GenBank/DDBJ databases">
        <authorList>
            <person name="Lanie J.A."/>
            <person name="Ng W.-L."/>
            <person name="Kazmierczak K.M."/>
            <person name="Andrzejewski T.M."/>
            <person name="Davidsen T.M."/>
            <person name="Wayne K.J."/>
            <person name="Tettelin H."/>
            <person name="Glass J.I."/>
            <person name="Rusch D."/>
            <person name="Podicherti R."/>
            <person name="Tsui H.-C.T."/>
            <person name="Winkler M.E."/>
        </authorList>
    </citation>
    <scope>NUCLEOTIDE SEQUENCE</scope>
</reference>
<evidence type="ECO:0000256" key="2">
    <source>
        <dbReference type="ARBA" id="ARBA00009137"/>
    </source>
</evidence>
<comment type="similarity">
    <text evidence="2">Belongs to the TrkH potassium transport family.</text>
</comment>
<sequence>MNYKSILFFLGIYSLLVSLFSILNILYSIYFDFIIDLNSYLITFFISLIVGSFFYYVGRNHSKDITLTDQIIFIVLSFILIPFLISIPYVLSIYDIGLLNSYFESVSGFTTTGFSIIENVENVDEPLILWRSSSQWLGGLLFLVATIGTIGSKQIKIKPAYLITGGASGRNFYNNFNYNFIKILLIYFFSTIFVIFLYSLVDIRLLDAFNLAFTTISSGGFIPTDNLSNIVETNLQIFVLSITLLFPIFNFFLLHDVITR</sequence>
<feature type="transmembrane region" description="Helical" evidence="9">
    <location>
        <begin position="37"/>
        <end position="58"/>
    </location>
</feature>
<keyword evidence="4" id="KW-1003">Cell membrane</keyword>
<dbReference type="GO" id="GO:0008324">
    <property type="term" value="F:monoatomic cation transmembrane transporter activity"/>
    <property type="evidence" value="ECO:0007669"/>
    <property type="project" value="InterPro"/>
</dbReference>
<dbReference type="PANTHER" id="PTHR32024:SF2">
    <property type="entry name" value="TRK SYSTEM POTASSIUM UPTAKE PROTEIN TRKG-RELATED"/>
    <property type="match status" value="1"/>
</dbReference>
<keyword evidence="8 9" id="KW-0472">Membrane</keyword>
<evidence type="ECO:0000256" key="4">
    <source>
        <dbReference type="ARBA" id="ARBA00022475"/>
    </source>
</evidence>
<feature type="transmembrane region" description="Helical" evidence="9">
    <location>
        <begin position="235"/>
        <end position="254"/>
    </location>
</feature>
<feature type="transmembrane region" description="Helical" evidence="9">
    <location>
        <begin position="70"/>
        <end position="91"/>
    </location>
</feature>
<keyword evidence="6 9" id="KW-1133">Transmembrane helix</keyword>